<reference evidence="2 3" key="1">
    <citation type="submission" date="2015-09" db="EMBL/GenBank/DDBJ databases">
        <authorList>
            <consortium name="Swine Surveillance"/>
        </authorList>
    </citation>
    <scope>NUCLEOTIDE SEQUENCE [LARGE SCALE GENOMIC DNA]</scope>
    <source>
        <strain evidence="2 3">CECT 7648</strain>
    </source>
</reference>
<keyword evidence="3" id="KW-1185">Reference proteome</keyword>
<dbReference type="Proteomes" id="UP000054935">
    <property type="component" value="Unassembled WGS sequence"/>
</dbReference>
<name>A0A0P1GER8_9RHOB</name>
<organism evidence="2 3">
    <name type="scientific">Tropicibacter naphthalenivorans</name>
    <dbReference type="NCBI Taxonomy" id="441103"/>
    <lineage>
        <taxon>Bacteria</taxon>
        <taxon>Pseudomonadati</taxon>
        <taxon>Pseudomonadota</taxon>
        <taxon>Alphaproteobacteria</taxon>
        <taxon>Rhodobacterales</taxon>
        <taxon>Roseobacteraceae</taxon>
        <taxon>Tropicibacter</taxon>
    </lineage>
</organism>
<protein>
    <submittedName>
        <fullName evidence="2">Uncharacterized protein</fullName>
    </submittedName>
</protein>
<dbReference type="RefSeq" id="WP_058245768.1">
    <property type="nucleotide sequence ID" value="NZ_CYSE01000001.1"/>
</dbReference>
<gene>
    <name evidence="2" type="ORF">TRN7648_00191</name>
</gene>
<dbReference type="OrthoDB" id="6058756at2"/>
<feature type="region of interest" description="Disordered" evidence="1">
    <location>
        <begin position="111"/>
        <end position="152"/>
    </location>
</feature>
<dbReference type="AlphaFoldDB" id="A0A0P1GER8"/>
<proteinExistence type="predicted"/>
<evidence type="ECO:0000256" key="1">
    <source>
        <dbReference type="SAM" id="MobiDB-lite"/>
    </source>
</evidence>
<evidence type="ECO:0000313" key="2">
    <source>
        <dbReference type="EMBL" id="CUH74998.1"/>
    </source>
</evidence>
<sequence length="165" mass="18153">MSKRKPYKRGKKGAGRFVQLTEYMQATAAWRDLKPGPRALYIELKRRFTGSNNGEIYLSHRDAAKALNVHFNTVGGYFAALEEHGFIRMTVGPHLGPSGIGQAAKWALEELPTPDGKPATKGFASWSPKKKPDTETVTRRNNSGDMEEPEDVRPVLKIVTGGADG</sequence>
<evidence type="ECO:0000313" key="3">
    <source>
        <dbReference type="Proteomes" id="UP000054935"/>
    </source>
</evidence>
<accession>A0A0P1GER8</accession>
<dbReference type="STRING" id="441103.TRN7648_00191"/>
<dbReference type="EMBL" id="CYSE01000001">
    <property type="protein sequence ID" value="CUH74998.1"/>
    <property type="molecule type" value="Genomic_DNA"/>
</dbReference>